<proteinExistence type="predicted"/>
<protein>
    <submittedName>
        <fullName evidence="2">Uncharacterized protein</fullName>
    </submittedName>
</protein>
<dbReference type="Proteomes" id="UP000660262">
    <property type="component" value="Unassembled WGS sequence"/>
</dbReference>
<accession>A0A830H7B7</accession>
<gene>
    <name evidence="2" type="ORF">PPROV_000096000</name>
</gene>
<dbReference type="EMBL" id="BNJQ01000003">
    <property type="protein sequence ID" value="GHP02203.1"/>
    <property type="molecule type" value="Genomic_DNA"/>
</dbReference>
<evidence type="ECO:0000313" key="2">
    <source>
        <dbReference type="EMBL" id="GHP02203.1"/>
    </source>
</evidence>
<comment type="caution">
    <text evidence="2">The sequence shown here is derived from an EMBL/GenBank/DDBJ whole genome shotgun (WGS) entry which is preliminary data.</text>
</comment>
<reference evidence="2" key="1">
    <citation type="submission" date="2020-10" db="EMBL/GenBank/DDBJ databases">
        <title>Unveiling of a novel bifunctional photoreceptor, Dualchrome1, isolated from a cosmopolitan green alga.</title>
        <authorList>
            <person name="Suzuki S."/>
            <person name="Kawachi M."/>
        </authorList>
    </citation>
    <scope>NUCLEOTIDE SEQUENCE</scope>
    <source>
        <strain evidence="2">NIES 2893</strain>
    </source>
</reference>
<evidence type="ECO:0000313" key="3">
    <source>
        <dbReference type="Proteomes" id="UP000660262"/>
    </source>
</evidence>
<feature type="compositionally biased region" description="Basic and acidic residues" evidence="1">
    <location>
        <begin position="73"/>
        <end position="82"/>
    </location>
</feature>
<keyword evidence="3" id="KW-1185">Reference proteome</keyword>
<evidence type="ECO:0000256" key="1">
    <source>
        <dbReference type="SAM" id="MobiDB-lite"/>
    </source>
</evidence>
<name>A0A830H7B7_9CHLO</name>
<organism evidence="2 3">
    <name type="scientific">Pycnococcus provasolii</name>
    <dbReference type="NCBI Taxonomy" id="41880"/>
    <lineage>
        <taxon>Eukaryota</taxon>
        <taxon>Viridiplantae</taxon>
        <taxon>Chlorophyta</taxon>
        <taxon>Pseudoscourfieldiophyceae</taxon>
        <taxon>Pseudoscourfieldiales</taxon>
        <taxon>Pycnococcaceae</taxon>
        <taxon>Pycnococcus</taxon>
    </lineage>
</organism>
<feature type="region of interest" description="Disordered" evidence="1">
    <location>
        <begin position="55"/>
        <end position="90"/>
    </location>
</feature>
<feature type="region of interest" description="Disordered" evidence="1">
    <location>
        <begin position="165"/>
        <end position="185"/>
    </location>
</feature>
<sequence>MPALAAAQTKHLPCSRIRRGGVCAAPYRRAMPANLTWTTTQAPRAVPRRQRALTRLYATSNGPFGRDDDDDAEREHDNKDDHVLDDEDDDVCDVSDYFDGDNSNGDTATSTKQCFSSSKSFDEATMAFNHAVQPLLQERIKQVAHKEKRVRAQVAFMQKKMRMARPDKFPPTPGEVAAEAAMSNNPEDPEFARAYHEAVCAWYDSRWAEFMDERSDQSDI</sequence>
<dbReference type="AlphaFoldDB" id="A0A830H7B7"/>